<name>A0A014P1B2_9BURK</name>
<dbReference type="PROSITE" id="PS50887">
    <property type="entry name" value="GGDEF"/>
    <property type="match status" value="1"/>
</dbReference>
<dbReference type="InterPro" id="IPR043128">
    <property type="entry name" value="Rev_trsase/Diguanyl_cyclase"/>
</dbReference>
<dbReference type="InterPro" id="IPR000160">
    <property type="entry name" value="GGDEF_dom"/>
</dbReference>
<organism evidence="7 8">
    <name type="scientific">Comamonas aquatica DA1877</name>
    <dbReference type="NCBI Taxonomy" id="1457173"/>
    <lineage>
        <taxon>Bacteria</taxon>
        <taxon>Pseudomonadati</taxon>
        <taxon>Pseudomonadota</taxon>
        <taxon>Betaproteobacteria</taxon>
        <taxon>Burkholderiales</taxon>
        <taxon>Comamonadaceae</taxon>
        <taxon>Comamonas</taxon>
    </lineage>
</organism>
<evidence type="ECO:0000313" key="7">
    <source>
        <dbReference type="EMBL" id="EXU79960.1"/>
    </source>
</evidence>
<dbReference type="InterPro" id="IPR012827">
    <property type="entry name" value="Hemerythrin_metal-bd"/>
</dbReference>
<dbReference type="InterPro" id="IPR035938">
    <property type="entry name" value="Hemerythrin-like_sf"/>
</dbReference>
<dbReference type="GO" id="GO:0043709">
    <property type="term" value="P:cell adhesion involved in single-species biofilm formation"/>
    <property type="evidence" value="ECO:0007669"/>
    <property type="project" value="TreeGrafter"/>
</dbReference>
<dbReference type="Gene3D" id="1.20.120.50">
    <property type="entry name" value="Hemerythrin-like"/>
    <property type="match status" value="1"/>
</dbReference>
<evidence type="ECO:0000256" key="4">
    <source>
        <dbReference type="ARBA" id="ARBA00023004"/>
    </source>
</evidence>
<comment type="caution">
    <text evidence="7">The sequence shown here is derived from an EMBL/GenBank/DDBJ whole genome shotgun (WGS) entry which is preliminary data.</text>
</comment>
<dbReference type="Pfam" id="PF01814">
    <property type="entry name" value="Hemerythrin"/>
    <property type="match status" value="1"/>
</dbReference>
<dbReference type="STRING" id="225991.MA05_03100"/>
<dbReference type="PANTHER" id="PTHR45138:SF9">
    <property type="entry name" value="DIGUANYLATE CYCLASE DGCM-RELATED"/>
    <property type="match status" value="1"/>
</dbReference>
<dbReference type="Gene3D" id="3.30.70.270">
    <property type="match status" value="1"/>
</dbReference>
<dbReference type="InterPro" id="IPR050469">
    <property type="entry name" value="Diguanylate_Cyclase"/>
</dbReference>
<dbReference type="GO" id="GO:1902201">
    <property type="term" value="P:negative regulation of bacterial-type flagellum-dependent cell motility"/>
    <property type="evidence" value="ECO:0007669"/>
    <property type="project" value="TreeGrafter"/>
</dbReference>
<dbReference type="AlphaFoldDB" id="A0A014P1B2"/>
<accession>A0A014P1B2</accession>
<keyword evidence="3" id="KW-0479">Metal-binding</keyword>
<dbReference type="FunFam" id="3.30.70.270:FF:000001">
    <property type="entry name" value="Diguanylate cyclase domain protein"/>
    <property type="match status" value="1"/>
</dbReference>
<dbReference type="SMART" id="SM00267">
    <property type="entry name" value="GGDEF"/>
    <property type="match status" value="1"/>
</dbReference>
<dbReference type="GO" id="GO:0005886">
    <property type="term" value="C:plasma membrane"/>
    <property type="evidence" value="ECO:0007669"/>
    <property type="project" value="TreeGrafter"/>
</dbReference>
<sequence length="384" mass="42580">MDTSFAWDQHFVTDLDAVDEQHHALVDLFNELSQGLFSKRSDREVVLADTYARLLSYTEHHFQEEEALMAQYAVDPRHVESHHSMHQQFVEQVIMLWAQRTTMTDPATTLVGFLTSWLGLHILGIDQSMARQIKSIRQGMTPAAAYDKERGNHDNGTQALLKMIGKLYTALSAQNAQLALANQTLEARVARRTRELEAANARLKAYSCTDALLGIANRAHFNERLEQVCAMARRSVRPVGMVLVDVDDFKRYNDRYGHLQGDACLQAVAQAIQGCVHRETDLVARYGGEEFAVILPDTDLDGAYAVAQRMVEAVRALGWVHESSQAAQVVTISAGAYSMVPTIAGAKLLLRGADEALYQAKGRGRNCAMRLQLLQTAPAEGSTP</sequence>
<proteinExistence type="inferred from homology"/>
<evidence type="ECO:0000256" key="2">
    <source>
        <dbReference type="ARBA" id="ARBA00012528"/>
    </source>
</evidence>
<dbReference type="Pfam" id="PF00990">
    <property type="entry name" value="GGDEF"/>
    <property type="match status" value="1"/>
</dbReference>
<dbReference type="PATRIC" id="fig|1457173.3.peg.2140"/>
<dbReference type="InterPro" id="IPR012312">
    <property type="entry name" value="Hemerythrin-like"/>
</dbReference>
<comment type="similarity">
    <text evidence="1">Belongs to the hemerythrin family.</text>
</comment>
<feature type="domain" description="GGDEF" evidence="6">
    <location>
        <begin position="237"/>
        <end position="373"/>
    </location>
</feature>
<evidence type="ECO:0000256" key="5">
    <source>
        <dbReference type="ARBA" id="ARBA00034247"/>
    </source>
</evidence>
<dbReference type="NCBIfam" id="TIGR00254">
    <property type="entry name" value="GGDEF"/>
    <property type="match status" value="1"/>
</dbReference>
<evidence type="ECO:0000259" key="6">
    <source>
        <dbReference type="PROSITE" id="PS50887"/>
    </source>
</evidence>
<keyword evidence="4" id="KW-0408">Iron</keyword>
<dbReference type="CDD" id="cd01949">
    <property type="entry name" value="GGDEF"/>
    <property type="match status" value="1"/>
</dbReference>
<evidence type="ECO:0000256" key="3">
    <source>
        <dbReference type="ARBA" id="ARBA00022723"/>
    </source>
</evidence>
<evidence type="ECO:0000256" key="1">
    <source>
        <dbReference type="ARBA" id="ARBA00010587"/>
    </source>
</evidence>
<dbReference type="RefSeq" id="WP_045265938.1">
    <property type="nucleotide sequence ID" value="NZ_JBOK01000011.1"/>
</dbReference>
<dbReference type="GO" id="GO:0046872">
    <property type="term" value="F:metal ion binding"/>
    <property type="evidence" value="ECO:0007669"/>
    <property type="project" value="UniProtKB-KW"/>
</dbReference>
<dbReference type="EC" id="2.7.7.65" evidence="2"/>
<comment type="catalytic activity">
    <reaction evidence="5">
        <text>2 GTP = 3',3'-c-di-GMP + 2 diphosphate</text>
        <dbReference type="Rhea" id="RHEA:24898"/>
        <dbReference type="ChEBI" id="CHEBI:33019"/>
        <dbReference type="ChEBI" id="CHEBI:37565"/>
        <dbReference type="ChEBI" id="CHEBI:58805"/>
        <dbReference type="EC" id="2.7.7.65"/>
    </reaction>
</comment>
<dbReference type="GO" id="GO:0052621">
    <property type="term" value="F:diguanylate cyclase activity"/>
    <property type="evidence" value="ECO:0007669"/>
    <property type="project" value="UniProtKB-EC"/>
</dbReference>
<dbReference type="SUPFAM" id="SSF47188">
    <property type="entry name" value="Hemerythrin-like"/>
    <property type="match status" value="1"/>
</dbReference>
<dbReference type="InterPro" id="IPR029787">
    <property type="entry name" value="Nucleotide_cyclase"/>
</dbReference>
<dbReference type="Proteomes" id="UP000020766">
    <property type="component" value="Unassembled WGS sequence"/>
</dbReference>
<dbReference type="EMBL" id="JBOK01000011">
    <property type="protein sequence ID" value="EXU79960.1"/>
    <property type="molecule type" value="Genomic_DNA"/>
</dbReference>
<gene>
    <name evidence="7" type="ORF">AX13_02345</name>
</gene>
<dbReference type="NCBIfam" id="TIGR02481">
    <property type="entry name" value="hemeryth_dom"/>
    <property type="match status" value="1"/>
</dbReference>
<evidence type="ECO:0000313" key="8">
    <source>
        <dbReference type="Proteomes" id="UP000020766"/>
    </source>
</evidence>
<keyword evidence="8" id="KW-1185">Reference proteome</keyword>
<dbReference type="SUPFAM" id="SSF55073">
    <property type="entry name" value="Nucleotide cyclase"/>
    <property type="match status" value="1"/>
</dbReference>
<protein>
    <recommendedName>
        <fullName evidence="2">diguanylate cyclase</fullName>
        <ecNumber evidence="2">2.7.7.65</ecNumber>
    </recommendedName>
</protein>
<dbReference type="PANTHER" id="PTHR45138">
    <property type="entry name" value="REGULATORY COMPONENTS OF SENSORY TRANSDUCTION SYSTEM"/>
    <property type="match status" value="1"/>
</dbReference>
<reference evidence="7 8" key="1">
    <citation type="submission" date="2014-01" db="EMBL/GenBank/DDBJ databases">
        <title>Interspecies Systems Biology Uncovers Metabolites Affecting C. elegans Gene Expression and Life History Traits.</title>
        <authorList>
            <person name="Watson E."/>
            <person name="Macneil L.T."/>
            <person name="Ritter A.D."/>
            <person name="Yilmaz L.S."/>
            <person name="Rosebrock A.P."/>
            <person name="Caudy A.A."/>
            <person name="Walhout A.J."/>
        </authorList>
    </citation>
    <scope>NUCLEOTIDE SEQUENCE [LARGE SCALE GENOMIC DNA]</scope>
    <source>
        <strain evidence="7 8">DA1877</strain>
    </source>
</reference>
<dbReference type="CDD" id="cd12107">
    <property type="entry name" value="Hemerythrin"/>
    <property type="match status" value="1"/>
</dbReference>